<dbReference type="EMBL" id="MHTV01000024">
    <property type="protein sequence ID" value="OHA66763.1"/>
    <property type="molecule type" value="Genomic_DNA"/>
</dbReference>
<evidence type="ECO:0000313" key="2">
    <source>
        <dbReference type="Proteomes" id="UP000178092"/>
    </source>
</evidence>
<accession>A0A1G2R1V3</accession>
<reference evidence="1 2" key="1">
    <citation type="journal article" date="2016" name="Nat. Commun.">
        <title>Thousands of microbial genomes shed light on interconnected biogeochemical processes in an aquifer system.</title>
        <authorList>
            <person name="Anantharaman K."/>
            <person name="Brown C.T."/>
            <person name="Hug L.A."/>
            <person name="Sharon I."/>
            <person name="Castelle C.J."/>
            <person name="Probst A.J."/>
            <person name="Thomas B.C."/>
            <person name="Singh A."/>
            <person name="Wilkins M.J."/>
            <person name="Karaoz U."/>
            <person name="Brodie E.L."/>
            <person name="Williams K.H."/>
            <person name="Hubbard S.S."/>
            <person name="Banfield J.F."/>
        </authorList>
    </citation>
    <scope>NUCLEOTIDE SEQUENCE [LARGE SCALE GENOMIC DNA]</scope>
</reference>
<organism evidence="1 2">
    <name type="scientific">Candidatus Wildermuthbacteria bacterium RIFCSPHIGHO2_02_FULL_45_25</name>
    <dbReference type="NCBI Taxonomy" id="1802450"/>
    <lineage>
        <taxon>Bacteria</taxon>
        <taxon>Candidatus Wildermuthiibacteriota</taxon>
    </lineage>
</organism>
<sequence length="63" mass="7138">MLYLLYSLILLETLNYETSAYKVLRALGARLARAPHRKVIGGAPGIFQQKHIRVLKPLYVLVS</sequence>
<comment type="caution">
    <text evidence="1">The sequence shown here is derived from an EMBL/GenBank/DDBJ whole genome shotgun (WGS) entry which is preliminary data.</text>
</comment>
<dbReference type="Proteomes" id="UP000178092">
    <property type="component" value="Unassembled WGS sequence"/>
</dbReference>
<name>A0A1G2R1V3_9BACT</name>
<proteinExistence type="predicted"/>
<evidence type="ECO:0000313" key="1">
    <source>
        <dbReference type="EMBL" id="OHA66763.1"/>
    </source>
</evidence>
<gene>
    <name evidence="1" type="ORF">A3C04_03255</name>
</gene>
<dbReference type="AlphaFoldDB" id="A0A1G2R1V3"/>
<protein>
    <submittedName>
        <fullName evidence="1">Uncharacterized protein</fullName>
    </submittedName>
</protein>